<feature type="chain" id="PRO_5046496649" evidence="2">
    <location>
        <begin position="20"/>
        <end position="269"/>
    </location>
</feature>
<dbReference type="InterPro" id="IPR008979">
    <property type="entry name" value="Galactose-bd-like_sf"/>
</dbReference>
<sequence>MKASLILTVGLTWAGAAMGSRCKPSPVPSSSSSLSVSSSASSSASASVSSSSSLSASASSSSASSSSSSIGISSSVSSSASSSSASPSISSSASSSYSSSASSTSSSASHQASPSAPPSSCTGNILKNGAFASSLSSYWISIAASRKTNCYGPGVSCADLQPTSFSSGTADLTQTLVTTLGQKYQVTFDYKILSVSKTSPVLQVLKGTTPIQSIALSTKATNQWYHSDPVDFNGNFALTSVSFKVALGSAHGAAAHVDITNIVVSKCTK</sequence>
<evidence type="ECO:0000256" key="2">
    <source>
        <dbReference type="SAM" id="SignalP"/>
    </source>
</evidence>
<feature type="signal peptide" evidence="2">
    <location>
        <begin position="1"/>
        <end position="19"/>
    </location>
</feature>
<name>A0ABP0BEJ1_9PEZI</name>
<comment type="caution">
    <text evidence="3">The sequence shown here is derived from an EMBL/GenBank/DDBJ whole genome shotgun (WGS) entry which is preliminary data.</text>
</comment>
<proteinExistence type="predicted"/>
<organism evidence="3 4">
    <name type="scientific">Sporothrix curviconia</name>
    <dbReference type="NCBI Taxonomy" id="1260050"/>
    <lineage>
        <taxon>Eukaryota</taxon>
        <taxon>Fungi</taxon>
        <taxon>Dikarya</taxon>
        <taxon>Ascomycota</taxon>
        <taxon>Pezizomycotina</taxon>
        <taxon>Sordariomycetes</taxon>
        <taxon>Sordariomycetidae</taxon>
        <taxon>Ophiostomatales</taxon>
        <taxon>Ophiostomataceae</taxon>
        <taxon>Sporothrix</taxon>
    </lineage>
</organism>
<dbReference type="Gene3D" id="2.60.120.260">
    <property type="entry name" value="Galactose-binding domain-like"/>
    <property type="match status" value="1"/>
</dbReference>
<keyword evidence="2" id="KW-0732">Signal</keyword>
<dbReference type="EMBL" id="CAWUHB010000014">
    <property type="protein sequence ID" value="CAK7218008.1"/>
    <property type="molecule type" value="Genomic_DNA"/>
</dbReference>
<reference evidence="3 4" key="1">
    <citation type="submission" date="2024-01" db="EMBL/GenBank/DDBJ databases">
        <authorList>
            <person name="Allen C."/>
            <person name="Tagirdzhanova G."/>
        </authorList>
    </citation>
    <scope>NUCLEOTIDE SEQUENCE [LARGE SCALE GENOMIC DNA]</scope>
</reference>
<accession>A0ABP0BEJ1</accession>
<keyword evidence="4" id="KW-1185">Reference proteome</keyword>
<evidence type="ECO:0000256" key="1">
    <source>
        <dbReference type="SAM" id="MobiDB-lite"/>
    </source>
</evidence>
<protein>
    <submittedName>
        <fullName evidence="3">Uncharacterized protein</fullName>
    </submittedName>
</protein>
<gene>
    <name evidence="3" type="ORF">SCUCBS95973_003344</name>
</gene>
<feature type="region of interest" description="Disordered" evidence="1">
    <location>
        <begin position="18"/>
        <end position="87"/>
    </location>
</feature>
<evidence type="ECO:0000313" key="4">
    <source>
        <dbReference type="Proteomes" id="UP001642405"/>
    </source>
</evidence>
<feature type="compositionally biased region" description="Low complexity" evidence="1">
    <location>
        <begin position="28"/>
        <end position="87"/>
    </location>
</feature>
<evidence type="ECO:0000313" key="3">
    <source>
        <dbReference type="EMBL" id="CAK7218008.1"/>
    </source>
</evidence>
<dbReference type="SUPFAM" id="SSF49785">
    <property type="entry name" value="Galactose-binding domain-like"/>
    <property type="match status" value="1"/>
</dbReference>
<dbReference type="Proteomes" id="UP001642405">
    <property type="component" value="Unassembled WGS sequence"/>
</dbReference>